<dbReference type="AlphaFoldDB" id="A0A8T2K9B4"/>
<sequence>MAKVSIWSYVSKMDPENFKNAYREFPKNVRLLLNDYLENQPWEFVSGSDLFNVEMANTLTQKLVEELEKISRMVVNETHLVLQFAQRITQQDPLQTVMQVKSLLENEKSIVLKKYPQLSGSLNQKREEMHFNVQIMKLQHKIKQVTRTQQEILNAKENLNFHNQMHERKQWKMLIEESFIVLESVQKQAIKRINIWKKQQQLAGNGSLFDESLLPLQERVEIVFTMNHEMDRMVKDLNVLGEHISSSFQEKIKNSMQTLITSSLLVDKQPPQVLKTQSKFQASVNFLLGSRLLSGATKMPVVKAHIITEKRAQEIFLSSISEAWTEGAGEIENGKSVLEIAPNSRSCGAVFKNMLLKKIKRCERKGSESVTEEKCALLFTAEIHLNSTNTTFHIKTLSLPVVVIVHGNQDNNAKATILWDNAFSEVERRPFFVEEKVPWFKMCQTLNMKFTSEVGTKQVLLQDHFVFLSQKIFNDNSLNDDKDRMVSWSQFNKEPLRDRNFTFWQWFDGVVDLTKKCLKDYWSDGLIMGFISKQYLYNLLSDQPDGTFLLRFSDSEIGGITIAHVLRREDGFPQIQNIKPFTAKDLNILSLGDRVRDLNALKYLYKDKPKDEVFGRHYSKKTSKTPDGYTPTQITLMIAGYLPFNTSVTIY</sequence>
<dbReference type="SUPFAM" id="SSF48092">
    <property type="entry name" value="Transcription factor STAT-4 N-domain"/>
    <property type="match status" value="1"/>
</dbReference>
<dbReference type="Gene3D" id="1.20.1050.20">
    <property type="entry name" value="STAT transcription factor, all-alpha domain"/>
    <property type="match status" value="1"/>
</dbReference>
<dbReference type="InterPro" id="IPR008967">
    <property type="entry name" value="p53-like_TF_DNA-bd_sf"/>
</dbReference>
<comment type="caution">
    <text evidence="15">The sequence shown here is derived from an EMBL/GenBank/DDBJ whole genome shotgun (WGS) entry which is preliminary data.</text>
</comment>
<dbReference type="Pfam" id="PF21354">
    <property type="entry name" value="STAT_linker"/>
    <property type="match status" value="1"/>
</dbReference>
<dbReference type="PROSITE" id="PS50001">
    <property type="entry name" value="SH2"/>
    <property type="match status" value="1"/>
</dbReference>
<dbReference type="Gene3D" id="1.10.238.10">
    <property type="entry name" value="EF-hand"/>
    <property type="match status" value="1"/>
</dbReference>
<dbReference type="Proteomes" id="UP000812440">
    <property type="component" value="Chromosome 2"/>
</dbReference>
<feature type="domain" description="SH2" evidence="14">
    <location>
        <begin position="522"/>
        <end position="614"/>
    </location>
</feature>
<evidence type="ECO:0000256" key="7">
    <source>
        <dbReference type="ARBA" id="ARBA00023015"/>
    </source>
</evidence>
<dbReference type="GO" id="GO:0007166">
    <property type="term" value="P:cell surface receptor signaling pathway"/>
    <property type="evidence" value="ECO:0007669"/>
    <property type="project" value="UniProtKB-ARBA"/>
</dbReference>
<keyword evidence="9 13" id="KW-0010">Activator</keyword>
<accession>A0A8T2K9B4</accession>
<evidence type="ECO:0000256" key="10">
    <source>
        <dbReference type="ARBA" id="ARBA00023163"/>
    </source>
</evidence>
<evidence type="ECO:0000256" key="13">
    <source>
        <dbReference type="RuleBase" id="RU046415"/>
    </source>
</evidence>
<dbReference type="InterPro" id="IPR013801">
    <property type="entry name" value="STAT_TF_DNA-bd"/>
</dbReference>
<dbReference type="InterPro" id="IPR000980">
    <property type="entry name" value="SH2"/>
</dbReference>
<dbReference type="OrthoDB" id="19300at2759"/>
<evidence type="ECO:0000313" key="15">
    <source>
        <dbReference type="EMBL" id="KAG8452464.1"/>
    </source>
</evidence>
<comment type="similarity">
    <text evidence="3 13">Belongs to the transcription factor STAT family.</text>
</comment>
<dbReference type="InterPro" id="IPR013799">
    <property type="entry name" value="STAT_TF_prot_interaction"/>
</dbReference>
<dbReference type="Gene3D" id="3.30.505.10">
    <property type="entry name" value="SH2 domain"/>
    <property type="match status" value="1"/>
</dbReference>
<evidence type="ECO:0000259" key="14">
    <source>
        <dbReference type="PROSITE" id="PS50001"/>
    </source>
</evidence>
<dbReference type="InterPro" id="IPR015988">
    <property type="entry name" value="STAT_TF_CC"/>
</dbReference>
<evidence type="ECO:0000256" key="3">
    <source>
        <dbReference type="ARBA" id="ARBA00005586"/>
    </source>
</evidence>
<dbReference type="InterPro" id="IPR012345">
    <property type="entry name" value="STAT_TF_DNA-bd_N"/>
</dbReference>
<keyword evidence="11 13" id="KW-0539">Nucleus</keyword>
<dbReference type="SMART" id="SM00964">
    <property type="entry name" value="STAT_int"/>
    <property type="match status" value="1"/>
</dbReference>
<evidence type="ECO:0000256" key="4">
    <source>
        <dbReference type="ARBA" id="ARBA00022490"/>
    </source>
</evidence>
<dbReference type="InterPro" id="IPR013800">
    <property type="entry name" value="STAT_TF_alpha"/>
</dbReference>
<reference evidence="15" key="1">
    <citation type="thesis" date="2020" institute="ProQuest LLC" country="789 East Eisenhower Parkway, Ann Arbor, MI, USA">
        <title>Comparative Genomics and Chromosome Evolution.</title>
        <authorList>
            <person name="Mudd A.B."/>
        </authorList>
    </citation>
    <scope>NUCLEOTIDE SEQUENCE</scope>
    <source>
        <strain evidence="15">Female2</strain>
        <tissue evidence="15">Blood</tissue>
    </source>
</reference>
<dbReference type="InterPro" id="IPR001217">
    <property type="entry name" value="STAT"/>
</dbReference>
<dbReference type="GO" id="GO:0001228">
    <property type="term" value="F:DNA-binding transcription activator activity, RNA polymerase II-specific"/>
    <property type="evidence" value="ECO:0007669"/>
    <property type="project" value="UniProtKB-ARBA"/>
</dbReference>
<evidence type="ECO:0000256" key="9">
    <source>
        <dbReference type="ARBA" id="ARBA00023159"/>
    </source>
</evidence>
<keyword evidence="16" id="KW-1185">Reference proteome</keyword>
<evidence type="ECO:0000256" key="5">
    <source>
        <dbReference type="ARBA" id="ARBA00022553"/>
    </source>
</evidence>
<dbReference type="EMBL" id="JAACNH010000002">
    <property type="protein sequence ID" value="KAG8452464.1"/>
    <property type="molecule type" value="Genomic_DNA"/>
</dbReference>
<evidence type="ECO:0000256" key="11">
    <source>
        <dbReference type="ARBA" id="ARBA00023242"/>
    </source>
</evidence>
<protein>
    <recommendedName>
        <fullName evidence="13">Signal transducer and activator of transcription</fullName>
    </recommendedName>
</protein>
<dbReference type="Gene3D" id="2.60.40.630">
    <property type="entry name" value="STAT transcription factor, DNA-binding domain"/>
    <property type="match status" value="1"/>
</dbReference>
<dbReference type="InterPro" id="IPR036860">
    <property type="entry name" value="SH2_dom_sf"/>
</dbReference>
<evidence type="ECO:0000256" key="8">
    <source>
        <dbReference type="ARBA" id="ARBA00023125"/>
    </source>
</evidence>
<keyword evidence="6 12" id="KW-0727">SH2 domain</keyword>
<dbReference type="GO" id="GO:0000977">
    <property type="term" value="F:RNA polymerase II transcription regulatory region sequence-specific DNA binding"/>
    <property type="evidence" value="ECO:0007669"/>
    <property type="project" value="UniProtKB-ARBA"/>
</dbReference>
<dbReference type="PANTHER" id="PTHR11801">
    <property type="entry name" value="SIGNAL TRANSDUCER AND ACTIVATOR OF TRANSCRIPTION"/>
    <property type="match status" value="1"/>
</dbReference>
<dbReference type="FunFam" id="2.60.40.630:FF:000003">
    <property type="entry name" value="Signal transducer and transcription activator 6"/>
    <property type="match status" value="1"/>
</dbReference>
<dbReference type="Pfam" id="PF00017">
    <property type="entry name" value="SH2"/>
    <property type="match status" value="1"/>
</dbReference>
<dbReference type="Gene3D" id="1.10.532.10">
    <property type="entry name" value="STAT transcription factor, N-terminal domain"/>
    <property type="match status" value="1"/>
</dbReference>
<dbReference type="FunFam" id="1.10.238.10:FF:000029">
    <property type="entry name" value="Signal transducer and transcription activator 6"/>
    <property type="match status" value="1"/>
</dbReference>
<dbReference type="SUPFAM" id="SSF55550">
    <property type="entry name" value="SH2 domain"/>
    <property type="match status" value="1"/>
</dbReference>
<evidence type="ECO:0000256" key="6">
    <source>
        <dbReference type="ARBA" id="ARBA00022999"/>
    </source>
</evidence>
<keyword evidence="7 13" id="KW-0805">Transcription regulation</keyword>
<dbReference type="Pfam" id="PF01017">
    <property type="entry name" value="STAT_alpha"/>
    <property type="match status" value="1"/>
</dbReference>
<organism evidence="15 16">
    <name type="scientific">Hymenochirus boettgeri</name>
    <name type="common">Congo dwarf clawed frog</name>
    <dbReference type="NCBI Taxonomy" id="247094"/>
    <lineage>
        <taxon>Eukaryota</taxon>
        <taxon>Metazoa</taxon>
        <taxon>Chordata</taxon>
        <taxon>Craniata</taxon>
        <taxon>Vertebrata</taxon>
        <taxon>Euteleostomi</taxon>
        <taxon>Amphibia</taxon>
        <taxon>Batrachia</taxon>
        <taxon>Anura</taxon>
        <taxon>Pipoidea</taxon>
        <taxon>Pipidae</taxon>
        <taxon>Pipinae</taxon>
        <taxon>Hymenochirus</taxon>
    </lineage>
</organism>
<dbReference type="InterPro" id="IPR048988">
    <property type="entry name" value="STAT_linker"/>
</dbReference>
<gene>
    <name evidence="15" type="ORF">GDO86_004304</name>
</gene>
<dbReference type="SUPFAM" id="SSF47655">
    <property type="entry name" value="STAT"/>
    <property type="match status" value="1"/>
</dbReference>
<dbReference type="FunFam" id="3.30.505.10:FF:000048">
    <property type="entry name" value="Signal transducer and transcription activator 6"/>
    <property type="match status" value="1"/>
</dbReference>
<dbReference type="InterPro" id="IPR036535">
    <property type="entry name" value="STAT_N_sf"/>
</dbReference>
<evidence type="ECO:0000256" key="2">
    <source>
        <dbReference type="ARBA" id="ARBA00004496"/>
    </source>
</evidence>
<proteinExistence type="inferred from homology"/>
<dbReference type="GO" id="GO:0005634">
    <property type="term" value="C:nucleus"/>
    <property type="evidence" value="ECO:0007669"/>
    <property type="project" value="UniProtKB-SubCell"/>
</dbReference>
<evidence type="ECO:0000256" key="1">
    <source>
        <dbReference type="ARBA" id="ARBA00004123"/>
    </source>
</evidence>
<dbReference type="GO" id="GO:0005737">
    <property type="term" value="C:cytoplasm"/>
    <property type="evidence" value="ECO:0007669"/>
    <property type="project" value="UniProtKB-SubCell"/>
</dbReference>
<dbReference type="Pfam" id="PF02864">
    <property type="entry name" value="STAT_bind"/>
    <property type="match status" value="1"/>
</dbReference>
<keyword evidence="4 13" id="KW-0963">Cytoplasm</keyword>
<dbReference type="SUPFAM" id="SSF49417">
    <property type="entry name" value="p53-like transcription factors"/>
    <property type="match status" value="1"/>
</dbReference>
<keyword evidence="10 13" id="KW-0804">Transcription</keyword>
<evidence type="ECO:0000256" key="12">
    <source>
        <dbReference type="PROSITE-ProRule" id="PRU00191"/>
    </source>
</evidence>
<keyword evidence="5 13" id="KW-0597">Phosphoprotein</keyword>
<dbReference type="Pfam" id="PF02865">
    <property type="entry name" value="STAT_int"/>
    <property type="match status" value="1"/>
</dbReference>
<evidence type="ECO:0000313" key="16">
    <source>
        <dbReference type="Proteomes" id="UP000812440"/>
    </source>
</evidence>
<comment type="subcellular location">
    <subcellularLocation>
        <location evidence="2 13">Cytoplasm</location>
    </subcellularLocation>
    <subcellularLocation>
        <location evidence="1 13">Nucleus</location>
    </subcellularLocation>
</comment>
<name>A0A8T2K9B4_9PIPI</name>
<keyword evidence="8 13" id="KW-0238">DNA-binding</keyword>